<dbReference type="Proteomes" id="UP000318946">
    <property type="component" value="Chromosome"/>
</dbReference>
<evidence type="ECO:0000259" key="1">
    <source>
        <dbReference type="PROSITE" id="PS50093"/>
    </source>
</evidence>
<feature type="domain" description="PKD" evidence="1">
    <location>
        <begin position="346"/>
        <end position="375"/>
    </location>
</feature>
<dbReference type="KEGG" id="acou:A5CBH24_18850"/>
<reference evidence="3" key="1">
    <citation type="submission" date="2019-06" db="EMBL/GenBank/DDBJ databases">
        <title>Alistipes onderdonkii subsp. vulgaris subsp. nov., Alistipes dispar sp. nov. and Alistipes communis sp. nov., isolated from human faeces, and creation of Alistipes onderdonkii subsp. onderdonkii subsp. nov.</title>
        <authorList>
            <person name="Sakamoto M."/>
            <person name="Ikeyama N."/>
            <person name="Ogata Y."/>
            <person name="Suda W."/>
            <person name="Iino T."/>
            <person name="Hattori M."/>
            <person name="Ohkuma M."/>
        </authorList>
    </citation>
    <scope>NUCLEOTIDE SEQUENCE [LARGE SCALE GENOMIC DNA]</scope>
    <source>
        <strain evidence="3">5CBH24</strain>
    </source>
</reference>
<dbReference type="SUPFAM" id="SSF52058">
    <property type="entry name" value="L domain-like"/>
    <property type="match status" value="1"/>
</dbReference>
<sequence>MKRLYHVISGLAGGVLLLAGCEGDTIVLDADPVAPEATTLSVTSDNPLYSAQEGRGTLRFKTPGGEVVFSVETNAETWSYTNDNEAWLAVEQNEYDGTLTLRVQRNEEASEPAAEVVVTAGEGSGARTWTVEVVQNAAGTPEIVATPNRVLIPACGSLLSASTEIACNYEDWEFTQSCDWMLVERRQDKLVFTADENTSSESRQVEVKLTAGYGDRSISETVVVEQDGRAFVRALPEALSFDYRGGTKTIAVSSNFEWNHAADAKWFAVTRENDVLTVTVDPYDGEQGRTENISLTTGVGENTASLEVAITQMGVNDKYLRWKFEIPSDNATATAMIAGEVDAEINWGDGTVETVTTANPTHVYATAGSYDVEVSGKVTALKSAGEKSYVVEVLQWGQTGLTSMEDAFNGCMNLKSIPSDTAHSFDGVTTFNEAFYDCQTLGAIPAGLFDNATRATDFTSTFHFCHSIPEIPEKLFYYNTEATSFSQTFYYVGSQVNKEAEGLLTEIPAGLFETNTKAQTFLSVFGHTAIRSVPATLFQNCPNVTVMTSLFDSCKALEIVPADLFGGCPAVTSFSQVFRMCTALKSIPELIFFNNTLVTTFKGAFSGAGIETIPAGLFARQVGVTSCSAVFQDCPIGSIPRGLFSTMTKCTDFSQAFKGCTKLTSIPSDLLASCPDVSNVASIFSECASIASIPSGLFGHTTSIKNGNNLFEGCSSLRTLPDDLFATFSATGNFTFTSTFEGCTSLQSLPSGLFATVAATGFANTFTDCTGLTSLPDDLFAGQTKIKTFSNTFNGCTGLESLPEGLFAECAAMTSVSSAFIDCTGLKSLPAGLFAKNAELATITSVFSGCTGLTSIPAGLFDNNKKIKTAKTAFKNCSALTGESPFTQIDGRKIHLYERTAALGFTAVTNTNATDCFAGCTGLSDYDAMPTAWK</sequence>
<dbReference type="SUPFAM" id="SSF49299">
    <property type="entry name" value="PKD domain"/>
    <property type="match status" value="1"/>
</dbReference>
<dbReference type="InterPro" id="IPR035986">
    <property type="entry name" value="PKD_dom_sf"/>
</dbReference>
<dbReference type="Pfam" id="PF13004">
    <property type="entry name" value="BACON"/>
    <property type="match status" value="2"/>
</dbReference>
<dbReference type="PROSITE" id="PS51257">
    <property type="entry name" value="PROKAR_LIPOPROTEIN"/>
    <property type="match status" value="1"/>
</dbReference>
<organism evidence="2 3">
    <name type="scientific">Alistipes communis</name>
    <dbReference type="NCBI Taxonomy" id="2585118"/>
    <lineage>
        <taxon>Bacteria</taxon>
        <taxon>Pseudomonadati</taxon>
        <taxon>Bacteroidota</taxon>
        <taxon>Bacteroidia</taxon>
        <taxon>Bacteroidales</taxon>
        <taxon>Rikenellaceae</taxon>
        <taxon>Alistipes</taxon>
    </lineage>
</organism>
<dbReference type="CDD" id="cd14948">
    <property type="entry name" value="BACON"/>
    <property type="match status" value="1"/>
</dbReference>
<dbReference type="PROSITE" id="PS50093">
    <property type="entry name" value="PKD"/>
    <property type="match status" value="1"/>
</dbReference>
<dbReference type="EMBL" id="AP019735">
    <property type="protein sequence ID" value="BBL04572.1"/>
    <property type="molecule type" value="Genomic_DNA"/>
</dbReference>
<dbReference type="InterPro" id="IPR024361">
    <property type="entry name" value="BACON"/>
</dbReference>
<dbReference type="PANTHER" id="PTHR34630">
    <property type="entry name" value="OS11G0677101 PROTEIN"/>
    <property type="match status" value="1"/>
</dbReference>
<dbReference type="GeneID" id="78342605"/>
<proteinExistence type="predicted"/>
<dbReference type="Gene3D" id="2.60.40.10">
    <property type="entry name" value="Immunoglobulins"/>
    <property type="match status" value="3"/>
</dbReference>
<dbReference type="AlphaFoldDB" id="A0A4Y1WUN3"/>
<accession>A0A4Y1WUN3</accession>
<gene>
    <name evidence="2" type="ORF">A5CBH24_18850</name>
</gene>
<evidence type="ECO:0000313" key="2">
    <source>
        <dbReference type="EMBL" id="BBL04572.1"/>
    </source>
</evidence>
<dbReference type="Pfam" id="PF19190">
    <property type="entry name" value="BACON_2"/>
    <property type="match status" value="1"/>
</dbReference>
<dbReference type="OrthoDB" id="1050622at2"/>
<dbReference type="CDD" id="cd00146">
    <property type="entry name" value="PKD"/>
    <property type="match status" value="1"/>
</dbReference>
<dbReference type="PANTHER" id="PTHR34630:SF100">
    <property type="entry name" value="OS02G0118900 PROTEIN"/>
    <property type="match status" value="1"/>
</dbReference>
<dbReference type="InterPro" id="IPR000601">
    <property type="entry name" value="PKD_dom"/>
</dbReference>
<name>A0A4Y1WUN3_9BACT</name>
<dbReference type="InterPro" id="IPR013783">
    <property type="entry name" value="Ig-like_fold"/>
</dbReference>
<protein>
    <recommendedName>
        <fullName evidence="1">PKD domain-containing protein</fullName>
    </recommendedName>
</protein>
<dbReference type="InterPro" id="IPR032675">
    <property type="entry name" value="LRR_dom_sf"/>
</dbReference>
<keyword evidence="3" id="KW-1185">Reference proteome</keyword>
<evidence type="ECO:0000313" key="3">
    <source>
        <dbReference type="Proteomes" id="UP000318946"/>
    </source>
</evidence>
<dbReference type="RefSeq" id="WP_141412992.1">
    <property type="nucleotide sequence ID" value="NZ_AP019735.1"/>
</dbReference>
<dbReference type="Gene3D" id="3.80.10.10">
    <property type="entry name" value="Ribonuclease Inhibitor"/>
    <property type="match status" value="2"/>
</dbReference>